<organism evidence="1 2">
    <name type="scientific">Pristionchus entomophagus</name>
    <dbReference type="NCBI Taxonomy" id="358040"/>
    <lineage>
        <taxon>Eukaryota</taxon>
        <taxon>Metazoa</taxon>
        <taxon>Ecdysozoa</taxon>
        <taxon>Nematoda</taxon>
        <taxon>Chromadorea</taxon>
        <taxon>Rhabditida</taxon>
        <taxon>Rhabditina</taxon>
        <taxon>Diplogasteromorpha</taxon>
        <taxon>Diplogasteroidea</taxon>
        <taxon>Neodiplogasteridae</taxon>
        <taxon>Pristionchus</taxon>
    </lineage>
</organism>
<sequence length="112" mass="12359">MPEVLMYTLKLESRCMSNIAACEDTVSFLVGTKNIKVMNEICHVSLNGMRLLITPLESEIVKVRAIGSDPMDETRFATGASDYLKIAPSHSLNLFPINNSESGEIEAHPFSK</sequence>
<proteinExistence type="predicted"/>
<evidence type="ECO:0000313" key="1">
    <source>
        <dbReference type="EMBL" id="GMT00514.1"/>
    </source>
</evidence>
<evidence type="ECO:0008006" key="3">
    <source>
        <dbReference type="Google" id="ProtNLM"/>
    </source>
</evidence>
<name>A0AAV5U0Z2_9BILA</name>
<dbReference type="AlphaFoldDB" id="A0AAV5U0Z2"/>
<dbReference type="EMBL" id="BTSX01000005">
    <property type="protein sequence ID" value="GMT00514.1"/>
    <property type="molecule type" value="Genomic_DNA"/>
</dbReference>
<gene>
    <name evidence="1" type="ORF">PENTCL1PPCAC_22688</name>
</gene>
<accession>A0AAV5U0Z2</accession>
<reference evidence="1" key="1">
    <citation type="submission" date="2023-10" db="EMBL/GenBank/DDBJ databases">
        <title>Genome assembly of Pristionchus species.</title>
        <authorList>
            <person name="Yoshida K."/>
            <person name="Sommer R.J."/>
        </authorList>
    </citation>
    <scope>NUCLEOTIDE SEQUENCE</scope>
    <source>
        <strain evidence="1">RS0144</strain>
    </source>
</reference>
<keyword evidence="2" id="KW-1185">Reference proteome</keyword>
<protein>
    <recommendedName>
        <fullName evidence="3">Transport-associated OB type 2 domain-containing protein</fullName>
    </recommendedName>
</protein>
<comment type="caution">
    <text evidence="1">The sequence shown here is derived from an EMBL/GenBank/DDBJ whole genome shotgun (WGS) entry which is preliminary data.</text>
</comment>
<evidence type="ECO:0000313" key="2">
    <source>
        <dbReference type="Proteomes" id="UP001432027"/>
    </source>
</evidence>
<dbReference type="Proteomes" id="UP001432027">
    <property type="component" value="Unassembled WGS sequence"/>
</dbReference>